<evidence type="ECO:0000256" key="9">
    <source>
        <dbReference type="ARBA" id="ARBA00022842"/>
    </source>
</evidence>
<dbReference type="PANTHER" id="PTHR11136:SF5">
    <property type="entry name" value="FOLYLPOLYGLUTAMATE SYNTHASE, MITOCHONDRIAL"/>
    <property type="match status" value="1"/>
</dbReference>
<dbReference type="GO" id="GO:0046872">
    <property type="term" value="F:metal ion binding"/>
    <property type="evidence" value="ECO:0007669"/>
    <property type="project" value="UniProtKB-KW"/>
</dbReference>
<evidence type="ECO:0000256" key="4">
    <source>
        <dbReference type="ARBA" id="ARBA00022563"/>
    </source>
</evidence>
<evidence type="ECO:0000256" key="5">
    <source>
        <dbReference type="ARBA" id="ARBA00022598"/>
    </source>
</evidence>
<dbReference type="PANTHER" id="PTHR11136">
    <property type="entry name" value="FOLYLPOLYGLUTAMATE SYNTHASE-RELATED"/>
    <property type="match status" value="1"/>
</dbReference>
<dbReference type="Gene3D" id="3.90.190.20">
    <property type="entry name" value="Mur ligase, C-terminal domain"/>
    <property type="match status" value="1"/>
</dbReference>
<keyword evidence="8" id="KW-0067">ATP-binding</keyword>
<keyword evidence="7" id="KW-0547">Nucleotide-binding</keyword>
<keyword evidence="5" id="KW-0436">Ligase</keyword>
<keyword evidence="14" id="KW-1185">Reference proteome</keyword>
<dbReference type="EC" id="6.3.2.17" evidence="3"/>
<evidence type="ECO:0000256" key="2">
    <source>
        <dbReference type="ARBA" id="ARBA00008276"/>
    </source>
</evidence>
<dbReference type="GO" id="GO:0006730">
    <property type="term" value="P:one-carbon metabolic process"/>
    <property type="evidence" value="ECO:0007669"/>
    <property type="project" value="UniProtKB-KW"/>
</dbReference>
<dbReference type="GO" id="GO:0004326">
    <property type="term" value="F:tetrahydrofolylpolyglutamate synthase activity"/>
    <property type="evidence" value="ECO:0007669"/>
    <property type="project" value="UniProtKB-EC"/>
</dbReference>
<evidence type="ECO:0000256" key="6">
    <source>
        <dbReference type="ARBA" id="ARBA00022723"/>
    </source>
</evidence>
<evidence type="ECO:0000256" key="11">
    <source>
        <dbReference type="ARBA" id="ARBA00030876"/>
    </source>
</evidence>
<organism evidence="13 14">
    <name type="scientific">Cyclotella cryptica</name>
    <dbReference type="NCBI Taxonomy" id="29204"/>
    <lineage>
        <taxon>Eukaryota</taxon>
        <taxon>Sar</taxon>
        <taxon>Stramenopiles</taxon>
        <taxon>Ochrophyta</taxon>
        <taxon>Bacillariophyta</taxon>
        <taxon>Coscinodiscophyceae</taxon>
        <taxon>Thalassiosirophycidae</taxon>
        <taxon>Stephanodiscales</taxon>
        <taxon>Stephanodiscaceae</taxon>
        <taxon>Cyclotella</taxon>
    </lineage>
</organism>
<accession>A0ABD3QW95</accession>
<proteinExistence type="inferred from homology"/>
<keyword evidence="9" id="KW-0460">Magnesium</keyword>
<keyword evidence="4" id="KW-0554">One-carbon metabolism</keyword>
<reference evidence="13 14" key="1">
    <citation type="journal article" date="2020" name="G3 (Bethesda)">
        <title>Improved Reference Genome for Cyclotella cryptica CCMP332, a Model for Cell Wall Morphogenesis, Salinity Adaptation, and Lipid Production in Diatoms (Bacillariophyta).</title>
        <authorList>
            <person name="Roberts W.R."/>
            <person name="Downey K.M."/>
            <person name="Ruck E.C."/>
            <person name="Traller J.C."/>
            <person name="Alverson A.J."/>
        </authorList>
    </citation>
    <scope>NUCLEOTIDE SEQUENCE [LARGE SCALE GENOMIC DNA]</scope>
    <source>
        <strain evidence="13 14">CCMP332</strain>
    </source>
</reference>
<dbReference type="Gene3D" id="3.40.1190.10">
    <property type="entry name" value="Mur-like, catalytic domain"/>
    <property type="match status" value="1"/>
</dbReference>
<dbReference type="SUPFAM" id="SSF53244">
    <property type="entry name" value="MurD-like peptide ligases, peptide-binding domain"/>
    <property type="match status" value="1"/>
</dbReference>
<dbReference type="SUPFAM" id="SSF53623">
    <property type="entry name" value="MurD-like peptide ligases, catalytic domain"/>
    <property type="match status" value="1"/>
</dbReference>
<protein>
    <recommendedName>
        <fullName evidence="3">tetrahydrofolate synthase</fullName>
        <ecNumber evidence="3">6.3.2.17</ecNumber>
    </recommendedName>
    <alternativeName>
        <fullName evidence="11">Folylpoly-gamma-glutamate synthetase</fullName>
    </alternativeName>
    <alternativeName>
        <fullName evidence="10">Tetrahydrofolylpolyglutamate synthase</fullName>
    </alternativeName>
</protein>
<dbReference type="NCBIfam" id="TIGR01499">
    <property type="entry name" value="folC"/>
    <property type="match status" value="1"/>
</dbReference>
<dbReference type="AlphaFoldDB" id="A0ABD3QW95"/>
<gene>
    <name evidence="13" type="ORF">HJC23_006412</name>
</gene>
<dbReference type="EMBL" id="JABMIG020000010">
    <property type="protein sequence ID" value="KAL3804021.1"/>
    <property type="molecule type" value="Genomic_DNA"/>
</dbReference>
<comment type="pathway">
    <text evidence="1">Cofactor biosynthesis; tetrahydrofolylpolyglutamate biosynthesis.</text>
</comment>
<evidence type="ECO:0000256" key="8">
    <source>
        <dbReference type="ARBA" id="ARBA00022840"/>
    </source>
</evidence>
<evidence type="ECO:0000256" key="12">
    <source>
        <dbReference type="ARBA" id="ARBA00047493"/>
    </source>
</evidence>
<comment type="catalytic activity">
    <reaction evidence="12">
        <text>(6S)-5,6,7,8-tetrahydrofolyl-(gamma-L-Glu)(n) + L-glutamate + ATP = (6S)-5,6,7,8-tetrahydrofolyl-(gamma-L-Glu)(n+1) + ADP + phosphate + H(+)</text>
        <dbReference type="Rhea" id="RHEA:10580"/>
        <dbReference type="Rhea" id="RHEA-COMP:14738"/>
        <dbReference type="Rhea" id="RHEA-COMP:14740"/>
        <dbReference type="ChEBI" id="CHEBI:15378"/>
        <dbReference type="ChEBI" id="CHEBI:29985"/>
        <dbReference type="ChEBI" id="CHEBI:30616"/>
        <dbReference type="ChEBI" id="CHEBI:43474"/>
        <dbReference type="ChEBI" id="CHEBI:141005"/>
        <dbReference type="ChEBI" id="CHEBI:456216"/>
        <dbReference type="EC" id="6.3.2.17"/>
    </reaction>
</comment>
<evidence type="ECO:0000256" key="7">
    <source>
        <dbReference type="ARBA" id="ARBA00022741"/>
    </source>
</evidence>
<comment type="caution">
    <text evidence="13">The sequence shown here is derived from an EMBL/GenBank/DDBJ whole genome shotgun (WGS) entry which is preliminary data.</text>
</comment>
<evidence type="ECO:0000313" key="14">
    <source>
        <dbReference type="Proteomes" id="UP001516023"/>
    </source>
</evidence>
<dbReference type="InterPro" id="IPR001645">
    <property type="entry name" value="Folylpolyglutamate_synth"/>
</dbReference>
<dbReference type="Proteomes" id="UP001516023">
    <property type="component" value="Unassembled WGS sequence"/>
</dbReference>
<sequence length="607" mass="68126">MDNHESNFTEDYDEAVKALLSPLHQATSPDAIRASAARRTNTLQDMQIYLQRLGLDVNSGQAENIPKLIFHVTGTKGKGSTLALCESILRNAYNLNTGMFTSPHLVCIRERIRVNGRPISKVMFANAYWAVRRKLESFHDESEVVTNGNDLPPLPVLPGYFRMLTLMAIHTFCHCQSPTIDAILLEVGMGGRYDSTNVFEPSIPYLTSQSIPKRILVRGVTLIDYDHMRVLGSTLEQIAWEKGGIFLSNKLANIGRNDGGYSAFLAEYEAWAKMNENREERELSSESSHETSVFASGNNTPQVLNVLRYIINSDSQTGRLEVVDNSFLDDYPAVGLQGDHQRSNAALAVAMCQYAMKEYLASPRMSPQMMQQALALTFWPGRCHSVTLPKIINIDSGIEASVNLRCDGAHTAISMNVCIDWFRSVASGDDKIYRALIFNCSHERNPLPLLHSLHQSKLFHSVYFCHADFERPSMLAKRLEEQWYTQEIAGITLEHMCNVVDAGKKCDALTWQETLANVWRIFNLYDQQLNITGEKNSDESIENISFGMNVKAALASIRKEFSGIHIDEQWNNENSRVEICVTGSLYIVGSALEAVGWEESNVIDKHN</sequence>
<name>A0ABD3QW95_9STRA</name>
<evidence type="ECO:0000256" key="10">
    <source>
        <dbReference type="ARBA" id="ARBA00030592"/>
    </source>
</evidence>
<dbReference type="InterPro" id="IPR036615">
    <property type="entry name" value="Mur_ligase_C_dom_sf"/>
</dbReference>
<evidence type="ECO:0000256" key="1">
    <source>
        <dbReference type="ARBA" id="ARBA00005150"/>
    </source>
</evidence>
<comment type="similarity">
    <text evidence="2">Belongs to the folylpolyglutamate synthase family.</text>
</comment>
<dbReference type="InterPro" id="IPR036565">
    <property type="entry name" value="Mur-like_cat_sf"/>
</dbReference>
<keyword evidence="6" id="KW-0479">Metal-binding</keyword>
<evidence type="ECO:0000256" key="3">
    <source>
        <dbReference type="ARBA" id="ARBA00013025"/>
    </source>
</evidence>
<dbReference type="GO" id="GO:0005524">
    <property type="term" value="F:ATP binding"/>
    <property type="evidence" value="ECO:0007669"/>
    <property type="project" value="UniProtKB-KW"/>
</dbReference>
<evidence type="ECO:0000313" key="13">
    <source>
        <dbReference type="EMBL" id="KAL3804021.1"/>
    </source>
</evidence>